<comment type="caution">
    <text evidence="7">The sequence shown here is derived from an EMBL/GenBank/DDBJ whole genome shotgun (WGS) entry which is preliminary data.</text>
</comment>
<keyword evidence="3" id="KW-1133">Transmembrane helix</keyword>
<keyword evidence="8" id="KW-1185">Reference proteome</keyword>
<dbReference type="VEuPathDB" id="PiroplasmaDB:BEWA_054990"/>
<dbReference type="Pfam" id="PF00149">
    <property type="entry name" value="Metallophos"/>
    <property type="match status" value="1"/>
</dbReference>
<dbReference type="GO" id="GO:0003993">
    <property type="term" value="F:acid phosphatase activity"/>
    <property type="evidence" value="ECO:0007669"/>
    <property type="project" value="UniProtKB-EC"/>
</dbReference>
<accession>L1LDC0</accession>
<dbReference type="InterPro" id="IPR004843">
    <property type="entry name" value="Calcineurin-like_PHP"/>
</dbReference>
<evidence type="ECO:0000256" key="2">
    <source>
        <dbReference type="ARBA" id="ARBA00022801"/>
    </source>
</evidence>
<sequence length="391" mass="43324">MIKMCAAFSLFLLYCSFVSAKLRFASIGDWGTGTKTQAKVAGKLKEIVQNERVTFLVSPGSNFEYGVSGISDDKWISQFENIYNDDSGIMDIPMFTVLGSGDWQGDYNSQINRSQQIYLNGQTITVNEEGKKTNGLPRLIMPNWWYHYFTHFATNASVSLLKSGHKDMSVGFIFIDTWILSHAFPFKDVTDSAWNELKTTLEIAPKIVDYIIVVGDKPIISSGASKGDSNLAYHLLPLLKEAQVDAYIAGHDHDMEFIDYQDISLIVCGSGGAKGRKALLKSSYSKFFSDAPGFCLHELDADGFTTKFIDGETGQVIFSHTRAPKERKQRQFGNEIQQISKLPDVILHPVGFFGNVTHKDTFTRIVGTIGIIIALVHVVLATSTTLGKSVN</sequence>
<evidence type="ECO:0000313" key="6">
    <source>
        <dbReference type="EMBL" id="EKX72625.1"/>
    </source>
</evidence>
<dbReference type="OrthoDB" id="411211at2759"/>
<dbReference type="AlphaFoldDB" id="L1LDC0"/>
<dbReference type="RefSeq" id="XP_004832077.1">
    <property type="nucleotide sequence ID" value="XM_004832020.1"/>
</dbReference>
<dbReference type="EMBL" id="ACOU01000004">
    <property type="protein sequence ID" value="EKX72625.1"/>
    <property type="molecule type" value="Genomic_DNA"/>
</dbReference>
<protein>
    <submittedName>
        <fullName evidence="7">Acid phosphatase protein, putative</fullName>
        <ecNumber evidence="7">3.1.3.2</ecNumber>
    </submittedName>
</protein>
<dbReference type="Proteomes" id="UP000031512">
    <property type="component" value="Unassembled WGS sequence"/>
</dbReference>
<evidence type="ECO:0000259" key="5">
    <source>
        <dbReference type="Pfam" id="PF00149"/>
    </source>
</evidence>
<dbReference type="InterPro" id="IPR051558">
    <property type="entry name" value="Metallophosphoesterase_PAP"/>
</dbReference>
<gene>
    <name evidence="6" type="ORF">BEWA_011840</name>
    <name evidence="7" type="ORF">BEWA_054990</name>
</gene>
<dbReference type="EMBL" id="ACOU01000003">
    <property type="protein sequence ID" value="EKX73442.1"/>
    <property type="molecule type" value="Genomic_DNA"/>
</dbReference>
<dbReference type="InterPro" id="IPR029052">
    <property type="entry name" value="Metallo-depent_PP-like"/>
</dbReference>
<dbReference type="PANTHER" id="PTHR10161">
    <property type="entry name" value="TARTRATE-RESISTANT ACID PHOSPHATASE TYPE 5"/>
    <property type="match status" value="1"/>
</dbReference>
<keyword evidence="3" id="KW-0812">Transmembrane</keyword>
<evidence type="ECO:0000313" key="7">
    <source>
        <dbReference type="EMBL" id="EKX73442.1"/>
    </source>
</evidence>
<dbReference type="EC" id="3.1.3.2" evidence="7"/>
<name>L1LDC0_THEEQ</name>
<feature type="domain" description="Calcineurin-like phosphoesterase" evidence="5">
    <location>
        <begin position="22"/>
        <end position="254"/>
    </location>
</feature>
<evidence type="ECO:0000256" key="3">
    <source>
        <dbReference type="SAM" id="Phobius"/>
    </source>
</evidence>
<feature type="signal peptide" evidence="4">
    <location>
        <begin position="1"/>
        <end position="20"/>
    </location>
</feature>
<keyword evidence="3" id="KW-0472">Membrane</keyword>
<evidence type="ECO:0000256" key="1">
    <source>
        <dbReference type="ARBA" id="ARBA00022729"/>
    </source>
</evidence>
<feature type="transmembrane region" description="Helical" evidence="3">
    <location>
        <begin position="365"/>
        <end position="386"/>
    </location>
</feature>
<dbReference type="GeneID" id="15804264"/>
<proteinExistence type="predicted"/>
<dbReference type="Gene3D" id="3.60.21.10">
    <property type="match status" value="1"/>
</dbReference>
<keyword evidence="2 7" id="KW-0378">Hydrolase</keyword>
<evidence type="ECO:0000256" key="4">
    <source>
        <dbReference type="SAM" id="SignalP"/>
    </source>
</evidence>
<dbReference type="eggNOG" id="KOG2679">
    <property type="taxonomic scope" value="Eukaryota"/>
</dbReference>
<dbReference type="VEuPathDB" id="PiroplasmaDB:BEWA_011840"/>
<reference evidence="7" key="1">
    <citation type="submission" date="2009-04" db="EMBL/GenBank/DDBJ databases">
        <authorList>
            <person name="Kappmeyer L."/>
            <person name="Thiagarajan M."/>
            <person name="Herndon D."/>
            <person name="Caler E."/>
            <person name="Galinsky K."/>
            <person name="Inman J."/>
            <person name="Schobel S."/>
            <person name="Amedeo P."/>
            <person name="Watkins K."/>
            <person name="Bradley B."/>
            <person name="Sosa J."/>
            <person name="Sarmiento M."/>
            <person name="Fedorova N."/>
            <person name="Brayton K."/>
            <person name="Lau A."/>
            <person name="Nene V."/>
            <person name="Djikeng A."/>
            <person name="Knowles D."/>
        </authorList>
    </citation>
    <scope>NUCLEOTIDE SEQUENCE</scope>
    <source>
        <strain evidence="7">WA</strain>
    </source>
</reference>
<dbReference type="PANTHER" id="PTHR10161:SF14">
    <property type="entry name" value="TARTRATE-RESISTANT ACID PHOSPHATASE TYPE 5"/>
    <property type="match status" value="1"/>
</dbReference>
<keyword evidence="1 4" id="KW-0732">Signal</keyword>
<dbReference type="KEGG" id="beq:BEWA_011840"/>
<organism evidence="7 8">
    <name type="scientific">Theileria equi strain WA</name>
    <dbReference type="NCBI Taxonomy" id="1537102"/>
    <lineage>
        <taxon>Eukaryota</taxon>
        <taxon>Sar</taxon>
        <taxon>Alveolata</taxon>
        <taxon>Apicomplexa</taxon>
        <taxon>Aconoidasida</taxon>
        <taxon>Piroplasmida</taxon>
        <taxon>Theileriidae</taxon>
        <taxon>Theileria</taxon>
    </lineage>
</organism>
<dbReference type="SUPFAM" id="SSF56300">
    <property type="entry name" value="Metallo-dependent phosphatases"/>
    <property type="match status" value="1"/>
</dbReference>
<feature type="chain" id="PRO_5007687809" evidence="4">
    <location>
        <begin position="21"/>
        <end position="391"/>
    </location>
</feature>
<dbReference type="STRING" id="1537102.L1LDC0"/>
<reference evidence="7 8" key="2">
    <citation type="journal article" date="2012" name="BMC Genomics">
        <title>Comparative genomic analysis and phylogenetic position of Theileria equi.</title>
        <authorList>
            <person name="Kappmeyer L.S."/>
            <person name="Thiagarajan M."/>
            <person name="Herndon D.R."/>
            <person name="Ramsay J.D."/>
            <person name="Caler E."/>
            <person name="Djikeng A."/>
            <person name="Gillespie J.J."/>
            <person name="Lau A.O."/>
            <person name="Roalson E.H."/>
            <person name="Silva J.C."/>
            <person name="Silva M.G."/>
            <person name="Suarez C.E."/>
            <person name="Ueti M.W."/>
            <person name="Nene V.M."/>
            <person name="Mealey R.H."/>
            <person name="Knowles D.P."/>
            <person name="Brayton K.A."/>
        </authorList>
    </citation>
    <scope>NUCLEOTIDE SEQUENCE [LARGE SCALE GENOMIC DNA]</scope>
    <source>
        <strain evidence="7 8">WA</strain>
    </source>
</reference>
<evidence type="ECO:0000313" key="8">
    <source>
        <dbReference type="Proteomes" id="UP000031512"/>
    </source>
</evidence>